<sequence>MKRHVALIGFMAAGKSTIGKRLARKLGVAFFDSDELVVREHGTISEIFYNEGEAAFRGYEHAAISHAIEEGEPGVLSLGGGATTYEPTQVLLKKRTYRIFIKVTPELAFERLRHSRAVRPLIGPTPTLARIKELYVKRMPLYAHADHVVEADQLSTAKVVENILEWMHKKKIEW</sequence>
<evidence type="ECO:0000256" key="6">
    <source>
        <dbReference type="ARBA" id="ARBA00023141"/>
    </source>
</evidence>
<dbReference type="GO" id="GO:0009073">
    <property type="term" value="P:aromatic amino acid family biosynthetic process"/>
    <property type="evidence" value="ECO:0007669"/>
    <property type="project" value="UniProtKB-KW"/>
</dbReference>
<dbReference type="HAMAP" id="MF_00109">
    <property type="entry name" value="Shikimate_kinase"/>
    <property type="match status" value="1"/>
</dbReference>
<dbReference type="PANTHER" id="PTHR21087">
    <property type="entry name" value="SHIKIMATE KINASE"/>
    <property type="match status" value="1"/>
</dbReference>
<dbReference type="AlphaFoldDB" id="E6PE19"/>
<dbReference type="PRINTS" id="PR01100">
    <property type="entry name" value="SHIKIMTKNASE"/>
</dbReference>
<dbReference type="GO" id="GO:0005829">
    <property type="term" value="C:cytosol"/>
    <property type="evidence" value="ECO:0007669"/>
    <property type="project" value="TreeGrafter"/>
</dbReference>
<dbReference type="GO" id="GO:0004765">
    <property type="term" value="F:shikimate kinase activity"/>
    <property type="evidence" value="ECO:0007669"/>
    <property type="project" value="UniProtKB-EC"/>
</dbReference>
<dbReference type="GO" id="GO:0005524">
    <property type="term" value="F:ATP binding"/>
    <property type="evidence" value="ECO:0007669"/>
    <property type="project" value="UniProtKB-KW"/>
</dbReference>
<proteinExistence type="inferred from homology"/>
<accession>E6PE19</accession>
<keyword evidence="3" id="KW-0547">Nucleotide-binding</keyword>
<gene>
    <name evidence="7" type="primary">aroK</name>
    <name evidence="7" type="ORF">CARN1_1807</name>
</gene>
<dbReference type="GO" id="GO:0008652">
    <property type="term" value="P:amino acid biosynthetic process"/>
    <property type="evidence" value="ECO:0007669"/>
    <property type="project" value="UniProtKB-KW"/>
</dbReference>
<dbReference type="SUPFAM" id="SSF52540">
    <property type="entry name" value="P-loop containing nucleoside triphosphate hydrolases"/>
    <property type="match status" value="1"/>
</dbReference>
<dbReference type="CDD" id="cd00464">
    <property type="entry name" value="SK"/>
    <property type="match status" value="1"/>
</dbReference>
<organism evidence="7">
    <name type="scientific">mine drainage metagenome</name>
    <dbReference type="NCBI Taxonomy" id="410659"/>
    <lineage>
        <taxon>unclassified sequences</taxon>
        <taxon>metagenomes</taxon>
        <taxon>ecological metagenomes</taxon>
    </lineage>
</organism>
<keyword evidence="6" id="KW-0057">Aromatic amino acid biosynthesis</keyword>
<dbReference type="InterPro" id="IPR027417">
    <property type="entry name" value="P-loop_NTPase"/>
</dbReference>
<keyword evidence="1" id="KW-0028">Amino-acid biosynthesis</keyword>
<evidence type="ECO:0000313" key="7">
    <source>
        <dbReference type="EMBL" id="CBH74704.1"/>
    </source>
</evidence>
<protein>
    <submittedName>
        <fullName evidence="7">Shikimate kinase</fullName>
        <ecNumber evidence="7">2.7.1.71</ecNumber>
    </submittedName>
</protein>
<name>E6PE19_9ZZZZ</name>
<keyword evidence="2 7" id="KW-0808">Transferase</keyword>
<evidence type="ECO:0000256" key="3">
    <source>
        <dbReference type="ARBA" id="ARBA00022741"/>
    </source>
</evidence>
<dbReference type="EMBL" id="CABL01000002">
    <property type="protein sequence ID" value="CBH74704.1"/>
    <property type="molecule type" value="Genomic_DNA"/>
</dbReference>
<evidence type="ECO:0000256" key="1">
    <source>
        <dbReference type="ARBA" id="ARBA00022605"/>
    </source>
</evidence>
<evidence type="ECO:0000256" key="4">
    <source>
        <dbReference type="ARBA" id="ARBA00022777"/>
    </source>
</evidence>
<keyword evidence="4 7" id="KW-0418">Kinase</keyword>
<dbReference type="PANTHER" id="PTHR21087:SF16">
    <property type="entry name" value="SHIKIMATE KINASE 1, CHLOROPLASTIC"/>
    <property type="match status" value="1"/>
</dbReference>
<comment type="caution">
    <text evidence="7">The sequence shown here is derived from an EMBL/GenBank/DDBJ whole genome shotgun (WGS) entry which is preliminary data.</text>
</comment>
<dbReference type="Pfam" id="PF01202">
    <property type="entry name" value="SKI"/>
    <property type="match status" value="1"/>
</dbReference>
<dbReference type="InterPro" id="IPR031322">
    <property type="entry name" value="Shikimate/glucono_kinase"/>
</dbReference>
<keyword evidence="5" id="KW-0067">ATP-binding</keyword>
<reference evidence="7" key="1">
    <citation type="submission" date="2009-10" db="EMBL/GenBank/DDBJ databases">
        <title>Diversity of trophic interactions inside an arsenic-rich microbial ecosystem.</title>
        <authorList>
            <person name="Bertin P.N."/>
            <person name="Heinrich-Salmeron A."/>
            <person name="Pelletier E."/>
            <person name="Goulhen-Chollet F."/>
            <person name="Arsene-Ploetze F."/>
            <person name="Gallien S."/>
            <person name="Calteau A."/>
            <person name="Vallenet D."/>
            <person name="Casiot C."/>
            <person name="Chane-Woon-Ming B."/>
            <person name="Giloteaux L."/>
            <person name="Barakat M."/>
            <person name="Bonnefoy V."/>
            <person name="Bruneel O."/>
            <person name="Chandler M."/>
            <person name="Cleiss J."/>
            <person name="Duran R."/>
            <person name="Elbaz-Poulichet F."/>
            <person name="Fonknechten N."/>
            <person name="Lauga B."/>
            <person name="Mornico D."/>
            <person name="Ortet P."/>
            <person name="Schaeffer C."/>
            <person name="Siguier P."/>
            <person name="Alexander Thil Smith A."/>
            <person name="Van Dorsselaer A."/>
            <person name="Weissenbach J."/>
            <person name="Medigue C."/>
            <person name="Le Paslier D."/>
        </authorList>
    </citation>
    <scope>NUCLEOTIDE SEQUENCE</scope>
</reference>
<dbReference type="EC" id="2.7.1.71" evidence="7"/>
<evidence type="ECO:0000256" key="5">
    <source>
        <dbReference type="ARBA" id="ARBA00022840"/>
    </source>
</evidence>
<dbReference type="Gene3D" id="3.40.50.300">
    <property type="entry name" value="P-loop containing nucleotide triphosphate hydrolases"/>
    <property type="match status" value="1"/>
</dbReference>
<dbReference type="InterPro" id="IPR000623">
    <property type="entry name" value="Shikimate_kinase/TSH1"/>
</dbReference>
<evidence type="ECO:0000256" key="2">
    <source>
        <dbReference type="ARBA" id="ARBA00022679"/>
    </source>
</evidence>